<dbReference type="EMBL" id="VFQF01000001">
    <property type="protein sequence ID" value="TQN47934.1"/>
    <property type="molecule type" value="Genomic_DNA"/>
</dbReference>
<evidence type="ECO:0000256" key="1">
    <source>
        <dbReference type="SAM" id="MobiDB-lite"/>
    </source>
</evidence>
<organism evidence="2 3">
    <name type="scientific">Humibacillus xanthopallidus</name>
    <dbReference type="NCBI Taxonomy" id="412689"/>
    <lineage>
        <taxon>Bacteria</taxon>
        <taxon>Bacillati</taxon>
        <taxon>Actinomycetota</taxon>
        <taxon>Actinomycetes</taxon>
        <taxon>Micrococcales</taxon>
        <taxon>Intrasporangiaceae</taxon>
        <taxon>Humibacillus</taxon>
    </lineage>
</organism>
<name>A0A543PV35_9MICO</name>
<sequence length="96" mass="10250">MRRPSTSIASTSRSVVPSQHPDAPRFDPHEHGWTGEDGGLGHASDPDSLVAAAHRYAAGAAHLAGRHVLATDAARTYRRRVLGLTARDVVLARHAQ</sequence>
<proteinExistence type="predicted"/>
<feature type="compositionally biased region" description="Basic and acidic residues" evidence="1">
    <location>
        <begin position="22"/>
        <end position="34"/>
    </location>
</feature>
<accession>A0A543PV35</accession>
<gene>
    <name evidence="2" type="ORF">FHX52_1053</name>
</gene>
<comment type="caution">
    <text evidence="2">The sequence shown here is derived from an EMBL/GenBank/DDBJ whole genome shotgun (WGS) entry which is preliminary data.</text>
</comment>
<dbReference type="AlphaFoldDB" id="A0A543PV35"/>
<evidence type="ECO:0000313" key="2">
    <source>
        <dbReference type="EMBL" id="TQN47934.1"/>
    </source>
</evidence>
<feature type="compositionally biased region" description="Polar residues" evidence="1">
    <location>
        <begin position="1"/>
        <end position="17"/>
    </location>
</feature>
<dbReference type="RefSeq" id="WP_141820527.1">
    <property type="nucleotide sequence ID" value="NZ_BAAAQC010000016.1"/>
</dbReference>
<dbReference type="Proteomes" id="UP000320085">
    <property type="component" value="Unassembled WGS sequence"/>
</dbReference>
<feature type="region of interest" description="Disordered" evidence="1">
    <location>
        <begin position="1"/>
        <end position="46"/>
    </location>
</feature>
<reference evidence="2 3" key="1">
    <citation type="submission" date="2019-06" db="EMBL/GenBank/DDBJ databases">
        <title>Sequencing the genomes of 1000 actinobacteria strains.</title>
        <authorList>
            <person name="Klenk H.-P."/>
        </authorList>
    </citation>
    <scope>NUCLEOTIDE SEQUENCE [LARGE SCALE GENOMIC DNA]</scope>
    <source>
        <strain evidence="2 3">DSM 21776</strain>
    </source>
</reference>
<protein>
    <submittedName>
        <fullName evidence="2">Uncharacterized protein</fullName>
    </submittedName>
</protein>
<evidence type="ECO:0000313" key="3">
    <source>
        <dbReference type="Proteomes" id="UP000320085"/>
    </source>
</evidence>